<evidence type="ECO:0000313" key="1">
    <source>
        <dbReference type="EMBL" id="TPG32914.1"/>
    </source>
</evidence>
<protein>
    <submittedName>
        <fullName evidence="1">Uncharacterized protein</fullName>
    </submittedName>
</protein>
<accession>A0A502E6D1</accession>
<evidence type="ECO:0000313" key="2">
    <source>
        <dbReference type="Proteomes" id="UP000319700"/>
    </source>
</evidence>
<dbReference type="Proteomes" id="UP000319700">
    <property type="component" value="Unassembled WGS sequence"/>
</dbReference>
<gene>
    <name evidence="1" type="ORF">EAH81_24795</name>
</gene>
<dbReference type="AlphaFoldDB" id="A0A502E6D1"/>
<dbReference type="EMBL" id="RCZH01000023">
    <property type="protein sequence ID" value="TPG32914.1"/>
    <property type="molecule type" value="Genomic_DNA"/>
</dbReference>
<proteinExistence type="predicted"/>
<reference evidence="1 2" key="1">
    <citation type="journal article" date="2019" name="Environ. Microbiol.">
        <title>Species interactions and distinct microbial communities in high Arctic permafrost affected cryosols are associated with the CH4 and CO2 gas fluxes.</title>
        <authorList>
            <person name="Altshuler I."/>
            <person name="Hamel J."/>
            <person name="Turney S."/>
            <person name="Magnuson E."/>
            <person name="Levesque R."/>
            <person name="Greer C."/>
            <person name="Whyte L.G."/>
        </authorList>
    </citation>
    <scope>NUCLEOTIDE SEQUENCE [LARGE SCALE GENOMIC DNA]</scope>
    <source>
        <strain evidence="1 2">42</strain>
    </source>
</reference>
<sequence>MAKKIAHGFDGFKQIDTDNIFNLWQKEISVNPFKSVTSVGKKTKKALENSNALSNKNIFFRFSQSIFLH</sequence>
<organism evidence="1 2">
    <name type="scientific">Flavobacterium pectinovorum</name>
    <dbReference type="NCBI Taxonomy" id="29533"/>
    <lineage>
        <taxon>Bacteria</taxon>
        <taxon>Pseudomonadati</taxon>
        <taxon>Bacteroidota</taxon>
        <taxon>Flavobacteriia</taxon>
        <taxon>Flavobacteriales</taxon>
        <taxon>Flavobacteriaceae</taxon>
        <taxon>Flavobacterium</taxon>
    </lineage>
</organism>
<keyword evidence="2" id="KW-1185">Reference proteome</keyword>
<comment type="caution">
    <text evidence="1">The sequence shown here is derived from an EMBL/GenBank/DDBJ whole genome shotgun (WGS) entry which is preliminary data.</text>
</comment>
<name>A0A502E6D1_9FLAO</name>